<dbReference type="EMBL" id="KZ559499">
    <property type="protein sequence ID" value="PLN86343.1"/>
    <property type="molecule type" value="Genomic_DNA"/>
</dbReference>
<evidence type="ECO:0000313" key="3">
    <source>
        <dbReference type="EMBL" id="PLN86343.1"/>
    </source>
</evidence>
<evidence type="ECO:0000256" key="2">
    <source>
        <dbReference type="SAM" id="Phobius"/>
    </source>
</evidence>
<proteinExistence type="predicted"/>
<gene>
    <name evidence="3" type="ORF">BDW42DRAFT_159054</name>
</gene>
<dbReference type="Proteomes" id="UP000235023">
    <property type="component" value="Unassembled WGS sequence"/>
</dbReference>
<keyword evidence="2" id="KW-1133">Transmembrane helix</keyword>
<keyword evidence="2" id="KW-0812">Transmembrane</keyword>
<keyword evidence="4" id="KW-1185">Reference proteome</keyword>
<organism evidence="3 4">
    <name type="scientific">Aspergillus taichungensis</name>
    <dbReference type="NCBI Taxonomy" id="482145"/>
    <lineage>
        <taxon>Eukaryota</taxon>
        <taxon>Fungi</taxon>
        <taxon>Dikarya</taxon>
        <taxon>Ascomycota</taxon>
        <taxon>Pezizomycotina</taxon>
        <taxon>Eurotiomycetes</taxon>
        <taxon>Eurotiomycetidae</taxon>
        <taxon>Eurotiales</taxon>
        <taxon>Aspergillaceae</taxon>
        <taxon>Aspergillus</taxon>
        <taxon>Aspergillus subgen. Circumdati</taxon>
    </lineage>
</organism>
<sequence length="171" mass="19189">MPGYIEPGHMWMIILAIIVWVVFKSFSVVIDELAEWERSKVQHRLVRQDSSTNSANASEARPDRRWRLMRLVSSIIRRLPWTRIRQPNADRAADIERAGQPTTPPLGDDSRGNSIPLQIIPRQREDRQTSQPDAGAGAGDINAASTGLPGIASVNREGSQIDDHQHDLHDM</sequence>
<feature type="region of interest" description="Disordered" evidence="1">
    <location>
        <begin position="90"/>
        <end position="171"/>
    </location>
</feature>
<protein>
    <submittedName>
        <fullName evidence="3">Uncharacterized protein</fullName>
    </submittedName>
</protein>
<name>A0A2J5I8K3_9EURO</name>
<feature type="compositionally biased region" description="Basic and acidic residues" evidence="1">
    <location>
        <begin position="159"/>
        <end position="171"/>
    </location>
</feature>
<accession>A0A2J5I8K3</accession>
<keyword evidence="2" id="KW-0472">Membrane</keyword>
<evidence type="ECO:0000313" key="4">
    <source>
        <dbReference type="Proteomes" id="UP000235023"/>
    </source>
</evidence>
<evidence type="ECO:0000256" key="1">
    <source>
        <dbReference type="SAM" id="MobiDB-lite"/>
    </source>
</evidence>
<dbReference type="AlphaFoldDB" id="A0A2J5I8K3"/>
<feature type="transmembrane region" description="Helical" evidence="2">
    <location>
        <begin position="12"/>
        <end position="30"/>
    </location>
</feature>
<reference evidence="4" key="1">
    <citation type="submission" date="2017-12" db="EMBL/GenBank/DDBJ databases">
        <authorList>
            <consortium name="DOE Joint Genome Institute"/>
            <person name="Mondo S.J."/>
            <person name="Kjaerbolling I."/>
            <person name="Vesth T.C."/>
            <person name="Frisvad J.C."/>
            <person name="Nybo J.L."/>
            <person name="Theobald S."/>
            <person name="Kuo A."/>
            <person name="Bowyer P."/>
            <person name="Matsuda Y."/>
            <person name="Lyhne E.K."/>
            <person name="Kogle M.E."/>
            <person name="Clum A."/>
            <person name="Lipzen A."/>
            <person name="Salamov A."/>
            <person name="Ngan C.Y."/>
            <person name="Daum C."/>
            <person name="Chiniquy J."/>
            <person name="Barry K."/>
            <person name="LaButti K."/>
            <person name="Haridas S."/>
            <person name="Simmons B.A."/>
            <person name="Magnuson J.K."/>
            <person name="Mortensen U.H."/>
            <person name="Larsen T.O."/>
            <person name="Grigoriev I.V."/>
            <person name="Baker S.E."/>
            <person name="Andersen M.R."/>
            <person name="Nordberg H.P."/>
            <person name="Cantor M.N."/>
            <person name="Hua S.X."/>
        </authorList>
    </citation>
    <scope>NUCLEOTIDE SEQUENCE [LARGE SCALE GENOMIC DNA]</scope>
    <source>
        <strain evidence="4">IBT 19404</strain>
    </source>
</reference>
<dbReference type="OrthoDB" id="10353643at2759"/>